<keyword evidence="3" id="KW-0732">Signal</keyword>
<feature type="domain" description="LysM" evidence="4">
    <location>
        <begin position="118"/>
        <end position="165"/>
    </location>
</feature>
<feature type="compositionally biased region" description="Low complexity" evidence="2">
    <location>
        <begin position="30"/>
        <end position="44"/>
    </location>
</feature>
<reference evidence="5" key="1">
    <citation type="journal article" date="2014" name="Int. J. Syst. Evol. Microbiol.">
        <title>Complete genome sequence of Corynebacterium casei LMG S-19264T (=DSM 44701T), isolated from a smear-ripened cheese.</title>
        <authorList>
            <consortium name="US DOE Joint Genome Institute (JGI-PGF)"/>
            <person name="Walter F."/>
            <person name="Albersmeier A."/>
            <person name="Kalinowski J."/>
            <person name="Ruckert C."/>
        </authorList>
    </citation>
    <scope>NUCLEOTIDE SEQUENCE</scope>
    <source>
        <strain evidence="5">NBRC 110023</strain>
    </source>
</reference>
<evidence type="ECO:0000256" key="2">
    <source>
        <dbReference type="SAM" id="MobiDB-lite"/>
    </source>
</evidence>
<protein>
    <recommendedName>
        <fullName evidence="4">LysM domain-containing protein</fullName>
    </recommendedName>
</protein>
<dbReference type="PROSITE" id="PS51782">
    <property type="entry name" value="LYSM"/>
    <property type="match status" value="1"/>
</dbReference>
<gene>
    <name evidence="5" type="ORF">GCM10007852_28390</name>
</gene>
<comment type="caution">
    <text evidence="5">The sequence shown here is derived from an EMBL/GenBank/DDBJ whole genome shotgun (WGS) entry which is preliminary data.</text>
</comment>
<accession>A0AA37SXZ5</accession>
<evidence type="ECO:0000313" key="6">
    <source>
        <dbReference type="Proteomes" id="UP001156601"/>
    </source>
</evidence>
<feature type="signal peptide" evidence="3">
    <location>
        <begin position="1"/>
        <end position="29"/>
    </location>
</feature>
<organism evidence="5 6">
    <name type="scientific">Agaribacter marinus</name>
    <dbReference type="NCBI Taxonomy" id="1431249"/>
    <lineage>
        <taxon>Bacteria</taxon>
        <taxon>Pseudomonadati</taxon>
        <taxon>Pseudomonadota</taxon>
        <taxon>Gammaproteobacteria</taxon>
        <taxon>Alteromonadales</taxon>
        <taxon>Alteromonadaceae</taxon>
        <taxon>Agaribacter</taxon>
    </lineage>
</organism>
<name>A0AA37SXZ5_9ALTE</name>
<dbReference type="InterPro" id="IPR018392">
    <property type="entry name" value="LysM"/>
</dbReference>
<dbReference type="Proteomes" id="UP001156601">
    <property type="component" value="Unassembled WGS sequence"/>
</dbReference>
<feature type="region of interest" description="Disordered" evidence="2">
    <location>
        <begin position="30"/>
        <end position="50"/>
    </location>
</feature>
<keyword evidence="1" id="KW-0175">Coiled coil</keyword>
<feature type="chain" id="PRO_5041416089" description="LysM domain-containing protein" evidence="3">
    <location>
        <begin position="30"/>
        <end position="394"/>
    </location>
</feature>
<proteinExistence type="predicted"/>
<sequence length="394" mass="42934">MIHKASFSRTKLTLLAVGSLSLSACIATAPTTTEPTPTNTPQNEVQSQPEKPTVVAEVGLTPRARMTKAIKNLERGNVDIALAELKEYSLAVPNSSRAANLIKQITVPSSEYYPEEYFTLKLRSGMSLSTIAKKYLGSAWEFYALAKYNQIDNPNRVNIGTDIKVPLTQLAKRVIAKEEAAANNKDAEALVETSSNEEDANAMPAHEADMEEPNLVVSDAPEMPSKESLTQQLLDANSVQNYAESIHIIESLKRFGPLTSDLQSASLVAMQARAKELVAEDPITAASLFVESGDIQLSNNAELAAFDSFKLASEADSSNASANEKMQALQKKITEKYHREASTAFRQQELDEAIAKWDIVLAVDPSHANASAYRTQAVELKCRLETLKGNNTNC</sequence>
<dbReference type="CDD" id="cd00118">
    <property type="entry name" value="LysM"/>
    <property type="match status" value="1"/>
</dbReference>
<feature type="region of interest" description="Disordered" evidence="2">
    <location>
        <begin position="185"/>
        <end position="209"/>
    </location>
</feature>
<dbReference type="EMBL" id="BSOT01000006">
    <property type="protein sequence ID" value="GLR71931.1"/>
    <property type="molecule type" value="Genomic_DNA"/>
</dbReference>
<dbReference type="RefSeq" id="WP_284218265.1">
    <property type="nucleotide sequence ID" value="NZ_BSOT01000006.1"/>
</dbReference>
<dbReference type="PROSITE" id="PS51257">
    <property type="entry name" value="PROKAR_LIPOPROTEIN"/>
    <property type="match status" value="1"/>
</dbReference>
<evidence type="ECO:0000256" key="3">
    <source>
        <dbReference type="SAM" id="SignalP"/>
    </source>
</evidence>
<feature type="coiled-coil region" evidence="1">
    <location>
        <begin position="312"/>
        <end position="339"/>
    </location>
</feature>
<evidence type="ECO:0000256" key="1">
    <source>
        <dbReference type="SAM" id="Coils"/>
    </source>
</evidence>
<dbReference type="Gene3D" id="3.10.350.10">
    <property type="entry name" value="LysM domain"/>
    <property type="match status" value="1"/>
</dbReference>
<evidence type="ECO:0000259" key="4">
    <source>
        <dbReference type="PROSITE" id="PS51782"/>
    </source>
</evidence>
<dbReference type="Pfam" id="PF01476">
    <property type="entry name" value="LysM"/>
    <property type="match status" value="1"/>
</dbReference>
<dbReference type="InterPro" id="IPR036779">
    <property type="entry name" value="LysM_dom_sf"/>
</dbReference>
<reference evidence="5" key="2">
    <citation type="submission" date="2023-01" db="EMBL/GenBank/DDBJ databases">
        <title>Draft genome sequence of Agaribacter marinus strain NBRC 110023.</title>
        <authorList>
            <person name="Sun Q."/>
            <person name="Mori K."/>
        </authorList>
    </citation>
    <scope>NUCLEOTIDE SEQUENCE</scope>
    <source>
        <strain evidence="5">NBRC 110023</strain>
    </source>
</reference>
<evidence type="ECO:0000313" key="5">
    <source>
        <dbReference type="EMBL" id="GLR71931.1"/>
    </source>
</evidence>
<keyword evidence="6" id="KW-1185">Reference proteome</keyword>
<dbReference type="AlphaFoldDB" id="A0AA37SXZ5"/>